<reference evidence="7 8" key="1">
    <citation type="submission" date="2016-10" db="EMBL/GenBank/DDBJ databases">
        <authorList>
            <person name="de Groot N.N."/>
        </authorList>
    </citation>
    <scope>NUCLEOTIDE SEQUENCE [LARGE SCALE GENOMIC DNA]</scope>
    <source>
        <strain evidence="7 8">DSM 11443</strain>
    </source>
</reference>
<dbReference type="GO" id="GO:0016491">
    <property type="term" value="F:oxidoreductase activity"/>
    <property type="evidence" value="ECO:0007669"/>
    <property type="project" value="UniProtKB-KW"/>
</dbReference>
<dbReference type="SUPFAM" id="SSF48179">
    <property type="entry name" value="6-phosphogluconate dehydrogenase C-terminal domain-like"/>
    <property type="match status" value="1"/>
</dbReference>
<organism evidence="7 8">
    <name type="scientific">Sulfitobacter brevis</name>
    <dbReference type="NCBI Taxonomy" id="74348"/>
    <lineage>
        <taxon>Bacteria</taxon>
        <taxon>Pseudomonadati</taxon>
        <taxon>Pseudomonadota</taxon>
        <taxon>Alphaproteobacteria</taxon>
        <taxon>Rhodobacterales</taxon>
        <taxon>Roseobacteraceae</taxon>
        <taxon>Sulfitobacter</taxon>
    </lineage>
</organism>
<evidence type="ECO:0000313" key="8">
    <source>
        <dbReference type="Proteomes" id="UP000198977"/>
    </source>
</evidence>
<evidence type="ECO:0000256" key="3">
    <source>
        <dbReference type="ARBA" id="ARBA00023027"/>
    </source>
</evidence>
<evidence type="ECO:0000259" key="5">
    <source>
        <dbReference type="Pfam" id="PF03446"/>
    </source>
</evidence>
<proteinExistence type="inferred from homology"/>
<dbReference type="Pfam" id="PF14833">
    <property type="entry name" value="NAD_binding_11"/>
    <property type="match status" value="1"/>
</dbReference>
<dbReference type="InterPro" id="IPR029154">
    <property type="entry name" value="HIBADH-like_NADP-bd"/>
</dbReference>
<dbReference type="GO" id="GO:0050661">
    <property type="term" value="F:NADP binding"/>
    <property type="evidence" value="ECO:0007669"/>
    <property type="project" value="InterPro"/>
</dbReference>
<dbReference type="EMBL" id="FOMW01000008">
    <property type="protein sequence ID" value="SFE54256.1"/>
    <property type="molecule type" value="Genomic_DNA"/>
</dbReference>
<keyword evidence="2" id="KW-0560">Oxidoreductase</keyword>
<feature type="domain" description="6-phosphogluconate dehydrogenase NADP-binding" evidence="5">
    <location>
        <begin position="2"/>
        <end position="162"/>
    </location>
</feature>
<dbReference type="OrthoDB" id="9812907at2"/>
<dbReference type="GO" id="GO:0016054">
    <property type="term" value="P:organic acid catabolic process"/>
    <property type="evidence" value="ECO:0007669"/>
    <property type="project" value="UniProtKB-ARBA"/>
</dbReference>
<dbReference type="Proteomes" id="UP000198977">
    <property type="component" value="Unassembled WGS sequence"/>
</dbReference>
<dbReference type="SUPFAM" id="SSF51735">
    <property type="entry name" value="NAD(P)-binding Rossmann-fold domains"/>
    <property type="match status" value="1"/>
</dbReference>
<evidence type="ECO:0000256" key="1">
    <source>
        <dbReference type="ARBA" id="ARBA00009080"/>
    </source>
</evidence>
<evidence type="ECO:0000313" key="7">
    <source>
        <dbReference type="EMBL" id="SFE54256.1"/>
    </source>
</evidence>
<evidence type="ECO:0000259" key="6">
    <source>
        <dbReference type="Pfam" id="PF14833"/>
    </source>
</evidence>
<dbReference type="InterPro" id="IPR008927">
    <property type="entry name" value="6-PGluconate_DH-like_C_sf"/>
</dbReference>
<name>A0A1I2BDT0_9RHOB</name>
<evidence type="ECO:0000256" key="2">
    <source>
        <dbReference type="ARBA" id="ARBA00023002"/>
    </source>
</evidence>
<dbReference type="InterPro" id="IPR006115">
    <property type="entry name" value="6PGDH_NADP-bd"/>
</dbReference>
<evidence type="ECO:0000256" key="4">
    <source>
        <dbReference type="PIRSR" id="PIRSR000103-1"/>
    </source>
</evidence>
<dbReference type="InterPro" id="IPR002204">
    <property type="entry name" value="3-OH-isobutyrate_DH-rel_CS"/>
</dbReference>
<dbReference type="STRING" id="74348.SAMN04488523_10874"/>
<dbReference type="InterPro" id="IPR013328">
    <property type="entry name" value="6PGD_dom2"/>
</dbReference>
<protein>
    <submittedName>
        <fullName evidence="7">3-hydroxyisobutyrate dehydrogenase</fullName>
    </submittedName>
</protein>
<comment type="similarity">
    <text evidence="1">Belongs to the HIBADH-related family.</text>
</comment>
<dbReference type="PANTHER" id="PTHR43060">
    <property type="entry name" value="3-HYDROXYISOBUTYRATE DEHYDROGENASE-LIKE 1, MITOCHONDRIAL-RELATED"/>
    <property type="match status" value="1"/>
</dbReference>
<feature type="domain" description="3-hydroxyisobutyrate dehydrogenase-like NAD-binding" evidence="6">
    <location>
        <begin position="165"/>
        <end position="288"/>
    </location>
</feature>
<accession>A0A1I2BDT0</accession>
<dbReference type="Gene3D" id="3.40.50.720">
    <property type="entry name" value="NAD(P)-binding Rossmann-like Domain"/>
    <property type="match status" value="1"/>
</dbReference>
<keyword evidence="8" id="KW-1185">Reference proteome</keyword>
<dbReference type="PROSITE" id="PS00895">
    <property type="entry name" value="3_HYDROXYISOBUT_DH"/>
    <property type="match status" value="1"/>
</dbReference>
<feature type="active site" evidence="4">
    <location>
        <position position="171"/>
    </location>
</feature>
<dbReference type="PIRSF" id="PIRSF000103">
    <property type="entry name" value="HIBADH"/>
    <property type="match status" value="1"/>
</dbReference>
<sequence length="301" mass="30778">MRVGFVGLGDMGLPMARRLLAAGYEVIAWNRSPAPLATLAAEGATAATTPAQVMAEAELVGLCLSSHEAVATIAFGADGLFSAPTIKAQAIADFSTGAADATRDFARRAAAQGIAWIDAPVSGGVAAAETGALIVFAGGTEAGLKALEPLFAAVSARVTHMGGSGSGQVTKICNQMIVAANVIAIAETTAFARKAGVDVTALAPALAGGFADSAPLRIFGPRMARQTFKPRLGAIGLMRKDAELVQDLASQIGADVPLIDAARAVYDRVEAHPDLSFDSDLSALVRLYEDEIAILDEGFDP</sequence>
<dbReference type="Pfam" id="PF03446">
    <property type="entry name" value="NAD_binding_2"/>
    <property type="match status" value="1"/>
</dbReference>
<dbReference type="AlphaFoldDB" id="A0A1I2BDT0"/>
<dbReference type="RefSeq" id="WP_093924111.1">
    <property type="nucleotide sequence ID" value="NZ_FOMW01000008.1"/>
</dbReference>
<keyword evidence="3" id="KW-0520">NAD</keyword>
<dbReference type="PANTHER" id="PTHR43060:SF15">
    <property type="entry name" value="3-HYDROXYISOBUTYRATE DEHYDROGENASE-LIKE 1, MITOCHONDRIAL-RELATED"/>
    <property type="match status" value="1"/>
</dbReference>
<dbReference type="Gene3D" id="1.10.1040.10">
    <property type="entry name" value="N-(1-d-carboxylethyl)-l-norvaline Dehydrogenase, domain 2"/>
    <property type="match status" value="1"/>
</dbReference>
<gene>
    <name evidence="7" type="ORF">SAMN04488523_10874</name>
</gene>
<dbReference type="InterPro" id="IPR036291">
    <property type="entry name" value="NAD(P)-bd_dom_sf"/>
</dbReference>
<dbReference type="InterPro" id="IPR015815">
    <property type="entry name" value="HIBADH-related"/>
</dbReference>
<dbReference type="GO" id="GO:0051287">
    <property type="term" value="F:NAD binding"/>
    <property type="evidence" value="ECO:0007669"/>
    <property type="project" value="InterPro"/>
</dbReference>